<accession>A0A261TZH0</accession>
<dbReference type="GO" id="GO:0006508">
    <property type="term" value="P:proteolysis"/>
    <property type="evidence" value="ECO:0007669"/>
    <property type="project" value="UniProtKB-KW"/>
</dbReference>
<dbReference type="Gene3D" id="3.90.1720.10">
    <property type="entry name" value="endopeptidase domain like (from Nostoc punctiforme)"/>
    <property type="match status" value="1"/>
</dbReference>
<organism evidence="6 7">
    <name type="scientific">Bordetella genomosp. 5</name>
    <dbReference type="NCBI Taxonomy" id="1395608"/>
    <lineage>
        <taxon>Bacteria</taxon>
        <taxon>Pseudomonadati</taxon>
        <taxon>Pseudomonadota</taxon>
        <taxon>Betaproteobacteria</taxon>
        <taxon>Burkholderiales</taxon>
        <taxon>Alcaligenaceae</taxon>
        <taxon>Bordetella</taxon>
    </lineage>
</organism>
<evidence type="ECO:0000313" key="6">
    <source>
        <dbReference type="EMBL" id="OZI54562.1"/>
    </source>
</evidence>
<dbReference type="EMBL" id="NEVP01000002">
    <property type="protein sequence ID" value="OZI54562.1"/>
    <property type="molecule type" value="Genomic_DNA"/>
</dbReference>
<protein>
    <recommendedName>
        <fullName evidence="5">NlpC/P60 domain-containing protein</fullName>
    </recommendedName>
</protein>
<comment type="similarity">
    <text evidence="1">Belongs to the peptidase C40 family.</text>
</comment>
<dbReference type="PANTHER" id="PTHR47053">
    <property type="entry name" value="MUREIN DD-ENDOPEPTIDASE MEPH-RELATED"/>
    <property type="match status" value="1"/>
</dbReference>
<dbReference type="InterPro" id="IPR000064">
    <property type="entry name" value="NLP_P60_dom"/>
</dbReference>
<comment type="caution">
    <text evidence="6">The sequence shown here is derived from an EMBL/GenBank/DDBJ whole genome shotgun (WGS) entry which is preliminary data.</text>
</comment>
<dbReference type="InterPro" id="IPR038765">
    <property type="entry name" value="Papain-like_cys_pep_sf"/>
</dbReference>
<evidence type="ECO:0000256" key="2">
    <source>
        <dbReference type="ARBA" id="ARBA00022670"/>
    </source>
</evidence>
<evidence type="ECO:0000256" key="4">
    <source>
        <dbReference type="ARBA" id="ARBA00022807"/>
    </source>
</evidence>
<evidence type="ECO:0000259" key="5">
    <source>
        <dbReference type="PROSITE" id="PS51935"/>
    </source>
</evidence>
<dbReference type="PROSITE" id="PS51935">
    <property type="entry name" value="NLPC_P60"/>
    <property type="match status" value="1"/>
</dbReference>
<dbReference type="GO" id="GO:0008234">
    <property type="term" value="F:cysteine-type peptidase activity"/>
    <property type="evidence" value="ECO:0007669"/>
    <property type="project" value="UniProtKB-KW"/>
</dbReference>
<dbReference type="RefSeq" id="WP_094798836.1">
    <property type="nucleotide sequence ID" value="NZ_NEVN01000003.1"/>
</dbReference>
<sequence length="224" mass="24597">MHRHSTLALPDILSRHAQRSLRLLAAACCVAGLVGCAGTASNKTNSFAYSSEIDPYETDWVATADDPIGLLVTHKLKRERQREVQAPFGTDSVLVAEALNQLGVRYRFGGNTPDTGFDCSGFVVWSVERSLGVKLPRNSAEMARTSTSIDKKELRPGDLVFFNTLGRRYSHVGIYMGDDRFVHSPSAGGVVRVENMTMAYWSKRYNGARRIDGALLASARASRN</sequence>
<keyword evidence="4" id="KW-0788">Thiol protease</keyword>
<dbReference type="OrthoDB" id="9807055at2"/>
<evidence type="ECO:0000313" key="7">
    <source>
        <dbReference type="Proteomes" id="UP000216913"/>
    </source>
</evidence>
<keyword evidence="7" id="KW-1185">Reference proteome</keyword>
<evidence type="ECO:0000256" key="3">
    <source>
        <dbReference type="ARBA" id="ARBA00022801"/>
    </source>
</evidence>
<gene>
    <name evidence="6" type="ORF">CAL25_04875</name>
</gene>
<proteinExistence type="inferred from homology"/>
<dbReference type="InterPro" id="IPR051202">
    <property type="entry name" value="Peptidase_C40"/>
</dbReference>
<dbReference type="Proteomes" id="UP000216913">
    <property type="component" value="Unassembled WGS sequence"/>
</dbReference>
<keyword evidence="3" id="KW-0378">Hydrolase</keyword>
<dbReference type="SUPFAM" id="SSF54001">
    <property type="entry name" value="Cysteine proteinases"/>
    <property type="match status" value="1"/>
</dbReference>
<dbReference type="Pfam" id="PF00877">
    <property type="entry name" value="NLPC_P60"/>
    <property type="match status" value="1"/>
</dbReference>
<dbReference type="PANTHER" id="PTHR47053:SF1">
    <property type="entry name" value="MUREIN DD-ENDOPEPTIDASE MEPH-RELATED"/>
    <property type="match status" value="1"/>
</dbReference>
<dbReference type="AlphaFoldDB" id="A0A261TZH0"/>
<feature type="domain" description="NlpC/P60" evidence="5">
    <location>
        <begin position="88"/>
        <end position="212"/>
    </location>
</feature>
<reference evidence="6 7" key="1">
    <citation type="submission" date="2017-05" db="EMBL/GenBank/DDBJ databases">
        <title>Complete and WGS of Bordetella genogroups.</title>
        <authorList>
            <person name="Spilker T."/>
            <person name="LiPuma J."/>
        </authorList>
    </citation>
    <scope>NUCLEOTIDE SEQUENCE [LARGE SCALE GENOMIC DNA]</scope>
    <source>
        <strain evidence="6 7">AU10456</strain>
    </source>
</reference>
<name>A0A261TZH0_9BORD</name>
<evidence type="ECO:0000256" key="1">
    <source>
        <dbReference type="ARBA" id="ARBA00007074"/>
    </source>
</evidence>
<keyword evidence="2" id="KW-0645">Protease</keyword>